<evidence type="ECO:0000313" key="13">
    <source>
        <dbReference type="Proteomes" id="UP000593564"/>
    </source>
</evidence>
<evidence type="ECO:0000256" key="7">
    <source>
        <dbReference type="ARBA" id="ARBA00023024"/>
    </source>
</evidence>
<keyword evidence="8" id="KW-0119">Carbohydrate metabolism</keyword>
<evidence type="ECO:0000256" key="8">
    <source>
        <dbReference type="ARBA" id="ARBA00023277"/>
    </source>
</evidence>
<keyword evidence="6" id="KW-0611">Plant defense</keyword>
<dbReference type="GO" id="GO:0050832">
    <property type="term" value="P:defense response to fungus"/>
    <property type="evidence" value="ECO:0007669"/>
    <property type="project" value="TreeGrafter"/>
</dbReference>
<proteinExistence type="predicted"/>
<keyword evidence="10" id="KW-0624">Polysaccharide degradation</keyword>
<comment type="caution">
    <text evidence="12">The sequence shown here is derived from an EMBL/GenBank/DDBJ whole genome shotgun (WGS) entry which is preliminary data.</text>
</comment>
<evidence type="ECO:0000256" key="10">
    <source>
        <dbReference type="ARBA" id="ARBA00023326"/>
    </source>
</evidence>
<evidence type="ECO:0000256" key="2">
    <source>
        <dbReference type="ARBA" id="ARBA00003102"/>
    </source>
</evidence>
<feature type="domain" description="Glycoside hydrolase family 19 catalytic" evidence="11">
    <location>
        <begin position="67"/>
        <end position="146"/>
    </location>
</feature>
<dbReference type="GO" id="GO:0000272">
    <property type="term" value="P:polysaccharide catabolic process"/>
    <property type="evidence" value="ECO:0007669"/>
    <property type="project" value="UniProtKB-KW"/>
</dbReference>
<dbReference type="PANTHER" id="PTHR22595">
    <property type="entry name" value="CHITINASE-RELATED"/>
    <property type="match status" value="1"/>
</dbReference>
<dbReference type="SUPFAM" id="SSF53955">
    <property type="entry name" value="Lysozyme-like"/>
    <property type="match status" value="1"/>
</dbReference>
<organism evidence="12 13">
    <name type="scientific">Camellia sinensis</name>
    <name type="common">Tea plant</name>
    <name type="synonym">Thea sinensis</name>
    <dbReference type="NCBI Taxonomy" id="4442"/>
    <lineage>
        <taxon>Eukaryota</taxon>
        <taxon>Viridiplantae</taxon>
        <taxon>Streptophyta</taxon>
        <taxon>Embryophyta</taxon>
        <taxon>Tracheophyta</taxon>
        <taxon>Spermatophyta</taxon>
        <taxon>Magnoliopsida</taxon>
        <taxon>eudicotyledons</taxon>
        <taxon>Gunneridae</taxon>
        <taxon>Pentapetalae</taxon>
        <taxon>asterids</taxon>
        <taxon>Ericales</taxon>
        <taxon>Theaceae</taxon>
        <taxon>Camellia</taxon>
    </lineage>
</organism>
<dbReference type="EMBL" id="JACBKZ010000007">
    <property type="protein sequence ID" value="KAF5946904.1"/>
    <property type="molecule type" value="Genomic_DNA"/>
</dbReference>
<keyword evidence="4" id="KW-0732">Signal</keyword>
<dbReference type="GO" id="GO:0016998">
    <property type="term" value="P:cell wall macromolecule catabolic process"/>
    <property type="evidence" value="ECO:0007669"/>
    <property type="project" value="InterPro"/>
</dbReference>
<dbReference type="PANTHER" id="PTHR22595:SF171">
    <property type="entry name" value="BASIC ENDOCHITINASE B"/>
    <property type="match status" value="1"/>
</dbReference>
<evidence type="ECO:0000256" key="3">
    <source>
        <dbReference type="ARBA" id="ARBA00012729"/>
    </source>
</evidence>
<sequence>MCMILLGGWNPAPGWRFLWEYCRVKEVLPIGDYCDQESETQWLCAPGKQYYGRGPIQLSYNYNYGQITTQSPKPSCHDVIIGNWTSTPDDQATSRVPGYGVITNIINGGLDSGRDPDSRVEDRIGFYKRYCNDEIFDVSTGDNLDCNN</sequence>
<accession>A0A7J7H4X5</accession>
<dbReference type="Proteomes" id="UP000593564">
    <property type="component" value="Unassembled WGS sequence"/>
</dbReference>
<evidence type="ECO:0000256" key="4">
    <source>
        <dbReference type="ARBA" id="ARBA00022729"/>
    </source>
</evidence>
<comment type="function">
    <text evidence="2">Defense against chitin-containing fungal pathogens.</text>
</comment>
<evidence type="ECO:0000259" key="11">
    <source>
        <dbReference type="Pfam" id="PF00182"/>
    </source>
</evidence>
<keyword evidence="9" id="KW-0326">Glycosidase</keyword>
<dbReference type="CDD" id="cd00325">
    <property type="entry name" value="chitinase_GH19"/>
    <property type="match status" value="1"/>
</dbReference>
<gene>
    <name evidence="12" type="ORF">HYC85_017132</name>
</gene>
<dbReference type="AlphaFoldDB" id="A0A7J7H4X5"/>
<name>A0A7J7H4X5_CAMSI</name>
<keyword evidence="7" id="KW-0146">Chitin degradation</keyword>
<evidence type="ECO:0000313" key="12">
    <source>
        <dbReference type="EMBL" id="KAF5946904.1"/>
    </source>
</evidence>
<dbReference type="Gene3D" id="3.30.20.10">
    <property type="entry name" value="Endochitinase, domain 2"/>
    <property type="match status" value="1"/>
</dbReference>
<keyword evidence="5" id="KW-0378">Hydrolase</keyword>
<evidence type="ECO:0000256" key="9">
    <source>
        <dbReference type="ARBA" id="ARBA00023295"/>
    </source>
</evidence>
<feature type="domain" description="Glycoside hydrolase family 19 catalytic" evidence="11">
    <location>
        <begin position="7"/>
        <end position="66"/>
    </location>
</feature>
<keyword evidence="13" id="KW-1185">Reference proteome</keyword>
<dbReference type="GO" id="GO:0008843">
    <property type="term" value="F:endochitinase activity"/>
    <property type="evidence" value="ECO:0007669"/>
    <property type="project" value="UniProtKB-EC"/>
</dbReference>
<protein>
    <recommendedName>
        <fullName evidence="3">chitinase</fullName>
        <ecNumber evidence="3">3.2.1.14</ecNumber>
    </recommendedName>
</protein>
<reference evidence="13" key="1">
    <citation type="journal article" date="2020" name="Nat. Commun.">
        <title>Genome assembly of wild tea tree DASZ reveals pedigree and selection history of tea varieties.</title>
        <authorList>
            <person name="Zhang W."/>
            <person name="Zhang Y."/>
            <person name="Qiu H."/>
            <person name="Guo Y."/>
            <person name="Wan H."/>
            <person name="Zhang X."/>
            <person name="Scossa F."/>
            <person name="Alseekh S."/>
            <person name="Zhang Q."/>
            <person name="Wang P."/>
            <person name="Xu L."/>
            <person name="Schmidt M.H."/>
            <person name="Jia X."/>
            <person name="Li D."/>
            <person name="Zhu A."/>
            <person name="Guo F."/>
            <person name="Chen W."/>
            <person name="Ni D."/>
            <person name="Usadel B."/>
            <person name="Fernie A.R."/>
            <person name="Wen W."/>
        </authorList>
    </citation>
    <scope>NUCLEOTIDE SEQUENCE [LARGE SCALE GENOMIC DNA]</scope>
    <source>
        <strain evidence="13">cv. G240</strain>
    </source>
</reference>
<dbReference type="InterPro" id="IPR000726">
    <property type="entry name" value="Glyco_hydro_19_cat"/>
</dbReference>
<dbReference type="InterPro" id="IPR023346">
    <property type="entry name" value="Lysozyme-like_dom_sf"/>
</dbReference>
<reference evidence="12 13" key="2">
    <citation type="submission" date="2020-07" db="EMBL/GenBank/DDBJ databases">
        <title>Genome assembly of wild tea tree DASZ reveals pedigree and selection history of tea varieties.</title>
        <authorList>
            <person name="Zhang W."/>
        </authorList>
    </citation>
    <scope>NUCLEOTIDE SEQUENCE [LARGE SCALE GENOMIC DNA]</scope>
    <source>
        <strain evidence="13">cv. G240</strain>
        <tissue evidence="12">Leaf</tissue>
    </source>
</reference>
<dbReference type="EC" id="3.2.1.14" evidence="3"/>
<comment type="catalytic activity">
    <reaction evidence="1">
        <text>Random endo-hydrolysis of N-acetyl-beta-D-glucosaminide (1-&gt;4)-beta-linkages in chitin and chitodextrins.</text>
        <dbReference type="EC" id="3.2.1.14"/>
    </reaction>
</comment>
<evidence type="ECO:0000256" key="1">
    <source>
        <dbReference type="ARBA" id="ARBA00000822"/>
    </source>
</evidence>
<dbReference type="GO" id="GO:0006032">
    <property type="term" value="P:chitin catabolic process"/>
    <property type="evidence" value="ECO:0007669"/>
    <property type="project" value="UniProtKB-KW"/>
</dbReference>
<evidence type="ECO:0000256" key="5">
    <source>
        <dbReference type="ARBA" id="ARBA00022801"/>
    </source>
</evidence>
<evidence type="ECO:0000256" key="6">
    <source>
        <dbReference type="ARBA" id="ARBA00022821"/>
    </source>
</evidence>
<dbReference type="Gene3D" id="1.10.530.10">
    <property type="match status" value="1"/>
</dbReference>
<dbReference type="Pfam" id="PF00182">
    <property type="entry name" value="Glyco_hydro_19"/>
    <property type="match status" value="2"/>
</dbReference>